<name>A0AAW1MD56_POPJA</name>
<keyword evidence="1" id="KW-0175">Coiled coil</keyword>
<evidence type="ECO:0000256" key="1">
    <source>
        <dbReference type="SAM" id="Coils"/>
    </source>
</evidence>
<protein>
    <submittedName>
        <fullName evidence="3">Uncharacterized protein</fullName>
    </submittedName>
</protein>
<evidence type="ECO:0000313" key="4">
    <source>
        <dbReference type="Proteomes" id="UP001458880"/>
    </source>
</evidence>
<dbReference type="AlphaFoldDB" id="A0AAW1MD56"/>
<feature type="compositionally biased region" description="Acidic residues" evidence="2">
    <location>
        <begin position="34"/>
        <end position="43"/>
    </location>
</feature>
<reference evidence="3 4" key="1">
    <citation type="journal article" date="2024" name="BMC Genomics">
        <title>De novo assembly and annotation of Popillia japonica's genome with initial clues to its potential as an invasive pest.</title>
        <authorList>
            <person name="Cucini C."/>
            <person name="Boschi S."/>
            <person name="Funari R."/>
            <person name="Cardaioli E."/>
            <person name="Iannotti N."/>
            <person name="Marturano G."/>
            <person name="Paoli F."/>
            <person name="Bruttini M."/>
            <person name="Carapelli A."/>
            <person name="Frati F."/>
            <person name="Nardi F."/>
        </authorList>
    </citation>
    <scope>NUCLEOTIDE SEQUENCE [LARGE SCALE GENOMIC DNA]</scope>
    <source>
        <strain evidence="3">DMR45628</strain>
    </source>
</reference>
<evidence type="ECO:0000313" key="3">
    <source>
        <dbReference type="EMBL" id="KAK9744144.1"/>
    </source>
</evidence>
<feature type="coiled-coil region" evidence="1">
    <location>
        <begin position="161"/>
        <end position="192"/>
    </location>
</feature>
<gene>
    <name evidence="3" type="ORF">QE152_g8006</name>
</gene>
<proteinExistence type="predicted"/>
<dbReference type="PANTHER" id="PTHR10773:SF19">
    <property type="match status" value="1"/>
</dbReference>
<sequence>MHIFVLRMAIPESRGQILVEMAKVLCKEKRPVAENDDESEEEPFQSSGSEYIPSEETHAAVKKKLKSIIMQDDRGVVKSGGRNKCSPQQIQSVLNHINSFPTYISHYCRRETEAKYLHPDLNLAKMYDLYKEFSGEDTLKDTCLACDTYKAEIVSLHGEERKKLEKQHKEHIDKAQALRNTMNADLKDAKSNEQVETFTFDSQKNASVTKTSNRKRHSRLIHKKTHPLPKLPTGKAYYLCKLNFYNLGIHIGSTNRAVFNVWTENIAGRGSTNRAVFNVWTENIAGRGTQEVGSCLLKYMKNNIRAPVKELRLWSDSCGG</sequence>
<dbReference type="PANTHER" id="PTHR10773">
    <property type="entry name" value="DNA-DIRECTED RNA POLYMERASES I, II, AND III SUBUNIT RPABC2"/>
    <property type="match status" value="1"/>
</dbReference>
<evidence type="ECO:0000256" key="2">
    <source>
        <dbReference type="SAM" id="MobiDB-lite"/>
    </source>
</evidence>
<keyword evidence="4" id="KW-1185">Reference proteome</keyword>
<comment type="caution">
    <text evidence="3">The sequence shown here is derived from an EMBL/GenBank/DDBJ whole genome shotgun (WGS) entry which is preliminary data.</text>
</comment>
<dbReference type="Proteomes" id="UP001458880">
    <property type="component" value="Unassembled WGS sequence"/>
</dbReference>
<dbReference type="EMBL" id="JASPKY010000061">
    <property type="protein sequence ID" value="KAK9744144.1"/>
    <property type="molecule type" value="Genomic_DNA"/>
</dbReference>
<organism evidence="3 4">
    <name type="scientific">Popillia japonica</name>
    <name type="common">Japanese beetle</name>
    <dbReference type="NCBI Taxonomy" id="7064"/>
    <lineage>
        <taxon>Eukaryota</taxon>
        <taxon>Metazoa</taxon>
        <taxon>Ecdysozoa</taxon>
        <taxon>Arthropoda</taxon>
        <taxon>Hexapoda</taxon>
        <taxon>Insecta</taxon>
        <taxon>Pterygota</taxon>
        <taxon>Neoptera</taxon>
        <taxon>Endopterygota</taxon>
        <taxon>Coleoptera</taxon>
        <taxon>Polyphaga</taxon>
        <taxon>Scarabaeiformia</taxon>
        <taxon>Scarabaeidae</taxon>
        <taxon>Rutelinae</taxon>
        <taxon>Popillia</taxon>
    </lineage>
</organism>
<feature type="region of interest" description="Disordered" evidence="2">
    <location>
        <begin position="31"/>
        <end position="51"/>
    </location>
</feature>
<accession>A0AAW1MD56</accession>